<dbReference type="AlphaFoldDB" id="A0A9W8YB17"/>
<keyword evidence="3" id="KW-1185">Reference proteome</keyword>
<name>A0A9W8YB17_9PLEO</name>
<feature type="region of interest" description="Disordered" evidence="1">
    <location>
        <begin position="54"/>
        <end position="88"/>
    </location>
</feature>
<evidence type="ECO:0000256" key="1">
    <source>
        <dbReference type="SAM" id="MobiDB-lite"/>
    </source>
</evidence>
<protein>
    <submittedName>
        <fullName evidence="2">Uncharacterized protein</fullName>
    </submittedName>
</protein>
<comment type="caution">
    <text evidence="2">The sequence shown here is derived from an EMBL/GenBank/DDBJ whole genome shotgun (WGS) entry which is preliminary data.</text>
</comment>
<dbReference type="PANTHER" id="PTHR38790:SF4">
    <property type="entry name" value="2EXR DOMAIN-CONTAINING PROTEIN"/>
    <property type="match status" value="1"/>
</dbReference>
<gene>
    <name evidence="2" type="ORF">N0V83_004164</name>
</gene>
<accession>A0A9W8YB17</accession>
<dbReference type="EMBL" id="JAPEUY010000006">
    <property type="protein sequence ID" value="KAJ4372390.1"/>
    <property type="molecule type" value="Genomic_DNA"/>
</dbReference>
<sequence length="284" mass="31918">MSTCESHSNLELCIFNVVSPLPSTITRQPANSTSMSSLGQRVRARFKNPPYSIITKDAQSHLSHPKSPTDKRHKTLEETATPPDPRKSPAELAAITQQNQQTSPFLRLPGEIRNTIYHYALAGHEIYAMPSGLTHRPFTCQGRPTSQFAWSLLPISQLLALHLPLVCRQIRAETGKYFVFKFNEWGSTMPEYFELLMGVLTQEQRGRIEVVRINWAGMERGAGRRVVAMVDGSEYAALGGLRNLKVVVLRDFGGMDGQMREKVVRVFRELAGKKRLEVRVESIG</sequence>
<reference evidence="2" key="1">
    <citation type="submission" date="2022-10" db="EMBL/GenBank/DDBJ databases">
        <title>Tapping the CABI collections for fungal endophytes: first genome assemblies for Collariella, Neodidymelliopsis, Ascochyta clinopodiicola, Didymella pomorum, Didymosphaeria variabile, Neocosmospora piperis and Neocucurbitaria cava.</title>
        <authorList>
            <person name="Hill R."/>
        </authorList>
    </citation>
    <scope>NUCLEOTIDE SEQUENCE</scope>
    <source>
        <strain evidence="2">IMI 356814</strain>
    </source>
</reference>
<dbReference type="Proteomes" id="UP001140560">
    <property type="component" value="Unassembled WGS sequence"/>
</dbReference>
<evidence type="ECO:0000313" key="2">
    <source>
        <dbReference type="EMBL" id="KAJ4372390.1"/>
    </source>
</evidence>
<dbReference type="PANTHER" id="PTHR38790">
    <property type="entry name" value="2EXR DOMAIN-CONTAINING PROTEIN-RELATED"/>
    <property type="match status" value="1"/>
</dbReference>
<evidence type="ECO:0000313" key="3">
    <source>
        <dbReference type="Proteomes" id="UP001140560"/>
    </source>
</evidence>
<organism evidence="2 3">
    <name type="scientific">Neocucurbitaria cava</name>
    <dbReference type="NCBI Taxonomy" id="798079"/>
    <lineage>
        <taxon>Eukaryota</taxon>
        <taxon>Fungi</taxon>
        <taxon>Dikarya</taxon>
        <taxon>Ascomycota</taxon>
        <taxon>Pezizomycotina</taxon>
        <taxon>Dothideomycetes</taxon>
        <taxon>Pleosporomycetidae</taxon>
        <taxon>Pleosporales</taxon>
        <taxon>Pleosporineae</taxon>
        <taxon>Cucurbitariaceae</taxon>
        <taxon>Neocucurbitaria</taxon>
    </lineage>
</organism>
<proteinExistence type="predicted"/>
<dbReference type="OrthoDB" id="3793866at2759"/>